<accession>A0A1G9WD46</accession>
<dbReference type="OrthoDB" id="115056at2"/>
<gene>
    <name evidence="1" type="ORF">SAMN04489726_3514</name>
</gene>
<dbReference type="STRING" id="211114.SAMN04489726_3514"/>
<proteinExistence type="predicted"/>
<keyword evidence="2" id="KW-1185">Reference proteome</keyword>
<dbReference type="AlphaFoldDB" id="A0A1G9WD46"/>
<dbReference type="Proteomes" id="UP000183376">
    <property type="component" value="Chromosome I"/>
</dbReference>
<dbReference type="EMBL" id="LT629701">
    <property type="protein sequence ID" value="SDM81935.1"/>
    <property type="molecule type" value="Genomic_DNA"/>
</dbReference>
<dbReference type="RefSeq" id="WP_030429637.1">
    <property type="nucleotide sequence ID" value="NZ_JOEF01000008.1"/>
</dbReference>
<evidence type="ECO:0000313" key="2">
    <source>
        <dbReference type="Proteomes" id="UP000183376"/>
    </source>
</evidence>
<organism evidence="1 2">
    <name type="scientific">Allokutzneria albata</name>
    <name type="common">Kibdelosporangium albatum</name>
    <dbReference type="NCBI Taxonomy" id="211114"/>
    <lineage>
        <taxon>Bacteria</taxon>
        <taxon>Bacillati</taxon>
        <taxon>Actinomycetota</taxon>
        <taxon>Actinomycetes</taxon>
        <taxon>Pseudonocardiales</taxon>
        <taxon>Pseudonocardiaceae</taxon>
        <taxon>Allokutzneria</taxon>
    </lineage>
</organism>
<sequence length="213" mass="24207">MNRFRFDCIDAWANQYAVVPGLTLRLRITETTGQPIEAIALRCQLRIEPQRRRYSAAEAQRLTDLFGHSDRWADTLKPLSFTTLSIMVPGFSKSTVVDVDVPCSYDLEIASTKFFNALEDGAIPLLLLFSGTVFGSDQGRLQVQQVPWSNEASYALPVSVWRETIDLHFPNSAWLRVRQDTMDSLQRFRSQHAFASWDATFTAMLASHRTKDT</sequence>
<dbReference type="Pfam" id="PF19562">
    <property type="entry name" value="DUF6084"/>
    <property type="match status" value="1"/>
</dbReference>
<evidence type="ECO:0000313" key="1">
    <source>
        <dbReference type="EMBL" id="SDM81935.1"/>
    </source>
</evidence>
<dbReference type="eggNOG" id="ENOG5030M2D">
    <property type="taxonomic scope" value="Bacteria"/>
</dbReference>
<reference evidence="1 2" key="1">
    <citation type="submission" date="2016-10" db="EMBL/GenBank/DDBJ databases">
        <authorList>
            <person name="de Groot N.N."/>
        </authorList>
    </citation>
    <scope>NUCLEOTIDE SEQUENCE [LARGE SCALE GENOMIC DNA]</scope>
    <source>
        <strain evidence="1 2">DSM 44149</strain>
    </source>
</reference>
<dbReference type="InterPro" id="IPR045730">
    <property type="entry name" value="DUF6084"/>
</dbReference>
<protein>
    <submittedName>
        <fullName evidence="1">Uncharacterized protein</fullName>
    </submittedName>
</protein>
<name>A0A1G9WD46_ALLAB</name>